<keyword evidence="7" id="KW-0539">Nucleus</keyword>
<feature type="domain" description="Importin N-terminal" evidence="9">
    <location>
        <begin position="26"/>
        <end position="107"/>
    </location>
</feature>
<evidence type="ECO:0000313" key="11">
    <source>
        <dbReference type="Proteomes" id="UP001165289"/>
    </source>
</evidence>
<name>A0AAV7KIA0_9METZ</name>
<feature type="compositionally biased region" description="Polar residues" evidence="8">
    <location>
        <begin position="917"/>
        <end position="926"/>
    </location>
</feature>
<evidence type="ECO:0000256" key="2">
    <source>
        <dbReference type="ARBA" id="ARBA00004496"/>
    </source>
</evidence>
<dbReference type="InterPro" id="IPR058669">
    <property type="entry name" value="TPR_IPO7/11-like"/>
</dbReference>
<dbReference type="GO" id="GO:0031267">
    <property type="term" value="F:small GTPase binding"/>
    <property type="evidence" value="ECO:0007669"/>
    <property type="project" value="InterPro"/>
</dbReference>
<dbReference type="SMART" id="SM00913">
    <property type="entry name" value="IBN_N"/>
    <property type="match status" value="1"/>
</dbReference>
<dbReference type="Proteomes" id="UP001165289">
    <property type="component" value="Unassembled WGS sequence"/>
</dbReference>
<dbReference type="GO" id="GO:0006606">
    <property type="term" value="P:protein import into nucleus"/>
    <property type="evidence" value="ECO:0007669"/>
    <property type="project" value="TreeGrafter"/>
</dbReference>
<gene>
    <name evidence="10" type="ORF">LOD99_10362</name>
</gene>
<evidence type="ECO:0000256" key="8">
    <source>
        <dbReference type="SAM" id="MobiDB-lite"/>
    </source>
</evidence>
<dbReference type="SUPFAM" id="SSF48371">
    <property type="entry name" value="ARM repeat"/>
    <property type="match status" value="1"/>
</dbReference>
<comment type="similarity">
    <text evidence="3">Belongs to the importin beta family.</text>
</comment>
<comment type="caution">
    <text evidence="10">The sequence shown here is derived from an EMBL/GenBank/DDBJ whole genome shotgun (WGS) entry which is preliminary data.</text>
</comment>
<evidence type="ECO:0000256" key="6">
    <source>
        <dbReference type="ARBA" id="ARBA00022927"/>
    </source>
</evidence>
<accession>A0AAV7KIA0</accession>
<dbReference type="Pfam" id="PF03810">
    <property type="entry name" value="IBN_N"/>
    <property type="match status" value="1"/>
</dbReference>
<dbReference type="PANTHER" id="PTHR10997">
    <property type="entry name" value="IMPORTIN-7, 8, 11"/>
    <property type="match status" value="1"/>
</dbReference>
<evidence type="ECO:0000256" key="5">
    <source>
        <dbReference type="ARBA" id="ARBA00022490"/>
    </source>
</evidence>
<dbReference type="PANTHER" id="PTHR10997:SF18">
    <property type="entry name" value="D-IMPORTIN 7_RANBP7"/>
    <property type="match status" value="1"/>
</dbReference>
<dbReference type="GO" id="GO:0005635">
    <property type="term" value="C:nuclear envelope"/>
    <property type="evidence" value="ECO:0007669"/>
    <property type="project" value="TreeGrafter"/>
</dbReference>
<dbReference type="AlphaFoldDB" id="A0AAV7KIA0"/>
<protein>
    <submittedName>
        <fullName evidence="10">Importin-7</fullName>
    </submittedName>
</protein>
<dbReference type="InterPro" id="IPR001494">
    <property type="entry name" value="Importin-beta_N"/>
</dbReference>
<evidence type="ECO:0000256" key="3">
    <source>
        <dbReference type="ARBA" id="ARBA00007991"/>
    </source>
</evidence>
<keyword evidence="5" id="KW-0963">Cytoplasm</keyword>
<dbReference type="Pfam" id="PF25758">
    <property type="entry name" value="TPR_IPO11"/>
    <property type="match status" value="1"/>
</dbReference>
<keyword evidence="11" id="KW-1185">Reference proteome</keyword>
<dbReference type="EMBL" id="JAKMXF010000031">
    <property type="protein sequence ID" value="KAI6660630.1"/>
    <property type="molecule type" value="Genomic_DNA"/>
</dbReference>
<comment type="subcellular location">
    <subcellularLocation>
        <location evidence="2">Cytoplasm</location>
    </subcellularLocation>
    <subcellularLocation>
        <location evidence="1">Nucleus</location>
    </subcellularLocation>
</comment>
<dbReference type="GO" id="GO:0005829">
    <property type="term" value="C:cytosol"/>
    <property type="evidence" value="ECO:0007669"/>
    <property type="project" value="TreeGrafter"/>
</dbReference>
<dbReference type="InterPro" id="IPR011989">
    <property type="entry name" value="ARM-like"/>
</dbReference>
<sequence>MSSPLEVLVSALSKTVQLEDNERNIAERFLEETSFQTGFCPLLLRIAVDMSIDIPPHIRQSASVYLKNTIGRLWRDKSDKDTDCLEYIISVEDKNIIRSGIIDSLVLTEDNNTRRPLCYCLELISRSDFPQVWPDLVLKLRGYLETDSVPQWRGAALALYQIGRKYQFKADDNRGEFLGLIQTLLPLLYQRCRTLVNQEDELSYYIQHYVLKSIFYVVNCHLPLSIFQDHVLHQWFPYWMCVIGKGLPEIDATLTEESRASAQWWKCKKWALKTLYQLIVKYFDTDKKYFDTDDKKHVRFKKFFTQHYSEKVVSLLLQQLDLHVKGCTMTDNTLQTSLSYLAYSISHSVSWKLIKPNFEALFLALVFPLMCHSQRDQEMWDQDPSEYIRIRFDIFDDFLSPVSAAESLLQECMKKRRGMLNMVLEHCMRVLAAQGDEWNAQRTDGALHVISCASEAIYEQKSLRQEIEGLFVRFVHPLFTSSTAYLRARACWMFHNFDKLHLSTPNLQQAIQGLIGCLMNETELPVRVEAAIGLLSLFDEHEESVNFIKPFVGSLLRELLVLIKETENDDIADALRDIIRIYGEDISGIAVDLCSSLVGTFSEMYDINTDSPDVQITSTPPEMPLDEGEFSKSLVAMGILNSILSLLTAMSDNLTLLSQLEQCIGKLMVYLLKTGLLDLYEEVFLIIEKLTDDQISPGMWDVLFLIYECFKRDAFDYFPSIMPSLYNYVSVDEDTFLSNAKYMECIIDMCSGVLERSDEENSQQHACKMLEIIVLNLKGKVDAWLPAILTPVMCKLTQSTETPELRSQCFMVVIAAFFTSPDIVLQLVENTRFPNCDESVTSQLLSRWIENPDDLEGIHDRKISILALCSLLQSGTAIQLECFQNLAPIIIPNMVSILNQLIKAYEKNEEEEEEAKTSNTSGSGLNSDEDVARKPIVSDGEDVLDDEDDFKEFRRLLKHAGGEEEYSSDSSDHDTDTLDKTELESDYETLVDVDDEYDEFIAFKLLIESISQQNQQWYAILTSQITLELQEQVQGIYKISDQHWQEIQESKQTTSEDTAVTNSQ</sequence>
<evidence type="ECO:0000256" key="1">
    <source>
        <dbReference type="ARBA" id="ARBA00004123"/>
    </source>
</evidence>
<dbReference type="InterPro" id="IPR016024">
    <property type="entry name" value="ARM-type_fold"/>
</dbReference>
<evidence type="ECO:0000259" key="9">
    <source>
        <dbReference type="PROSITE" id="PS50166"/>
    </source>
</evidence>
<keyword evidence="4" id="KW-0813">Transport</keyword>
<dbReference type="Gene3D" id="1.25.10.10">
    <property type="entry name" value="Leucine-rich Repeat Variant"/>
    <property type="match status" value="1"/>
</dbReference>
<reference evidence="10 11" key="1">
    <citation type="journal article" date="2023" name="BMC Biol.">
        <title>The compact genome of the sponge Oopsacas minuta (Hexactinellida) is lacking key metazoan core genes.</title>
        <authorList>
            <person name="Santini S."/>
            <person name="Schenkelaars Q."/>
            <person name="Jourda C."/>
            <person name="Duchesne M."/>
            <person name="Belahbib H."/>
            <person name="Rocher C."/>
            <person name="Selva M."/>
            <person name="Riesgo A."/>
            <person name="Vervoort M."/>
            <person name="Leys S.P."/>
            <person name="Kodjabachian L."/>
            <person name="Le Bivic A."/>
            <person name="Borchiellini C."/>
            <person name="Claverie J.M."/>
            <person name="Renard E."/>
        </authorList>
    </citation>
    <scope>NUCLEOTIDE SEQUENCE [LARGE SCALE GENOMIC DNA]</scope>
    <source>
        <strain evidence="10">SPO-2</strain>
    </source>
</reference>
<evidence type="ECO:0000313" key="10">
    <source>
        <dbReference type="EMBL" id="KAI6660630.1"/>
    </source>
</evidence>
<evidence type="ECO:0000256" key="4">
    <source>
        <dbReference type="ARBA" id="ARBA00022448"/>
    </source>
</evidence>
<feature type="region of interest" description="Disordered" evidence="8">
    <location>
        <begin position="911"/>
        <end position="943"/>
    </location>
</feature>
<proteinExistence type="inferred from homology"/>
<organism evidence="10 11">
    <name type="scientific">Oopsacas minuta</name>
    <dbReference type="NCBI Taxonomy" id="111878"/>
    <lineage>
        <taxon>Eukaryota</taxon>
        <taxon>Metazoa</taxon>
        <taxon>Porifera</taxon>
        <taxon>Hexactinellida</taxon>
        <taxon>Hexasterophora</taxon>
        <taxon>Lyssacinosida</taxon>
        <taxon>Leucopsacidae</taxon>
        <taxon>Oopsacas</taxon>
    </lineage>
</organism>
<dbReference type="PROSITE" id="PS50166">
    <property type="entry name" value="IMPORTIN_B_NT"/>
    <property type="match status" value="1"/>
</dbReference>
<evidence type="ECO:0000256" key="7">
    <source>
        <dbReference type="ARBA" id="ARBA00023242"/>
    </source>
</evidence>
<keyword evidence="6" id="KW-0653">Protein transport</keyword>